<name>A0A2K0W593_GIBNY</name>
<protein>
    <submittedName>
        <fullName evidence="2">Uncharacterized protein</fullName>
    </submittedName>
</protein>
<dbReference type="STRING" id="42673.A0A2K0W593"/>
<evidence type="ECO:0000313" key="3">
    <source>
        <dbReference type="Proteomes" id="UP000236664"/>
    </source>
</evidence>
<evidence type="ECO:0000256" key="1">
    <source>
        <dbReference type="SAM" id="MobiDB-lite"/>
    </source>
</evidence>
<reference evidence="2 3" key="1">
    <citation type="submission" date="2017-06" db="EMBL/GenBank/DDBJ databases">
        <title>Genome of Fusarium nygamai isolate CS10214.</title>
        <authorList>
            <person name="Gardiner D.M."/>
            <person name="Obanor F."/>
            <person name="Kazan K."/>
        </authorList>
    </citation>
    <scope>NUCLEOTIDE SEQUENCE [LARGE SCALE GENOMIC DNA]</scope>
    <source>
        <strain evidence="2 3">CS10214</strain>
    </source>
</reference>
<dbReference type="AlphaFoldDB" id="A0A2K0W593"/>
<keyword evidence="3" id="KW-1185">Reference proteome</keyword>
<accession>A0A2K0W593</accession>
<dbReference type="Proteomes" id="UP000236664">
    <property type="component" value="Unassembled WGS sequence"/>
</dbReference>
<organism evidence="2 3">
    <name type="scientific">Gibberella nygamai</name>
    <name type="common">Bean root rot disease fungus</name>
    <name type="synonym">Fusarium nygamai</name>
    <dbReference type="NCBI Taxonomy" id="42673"/>
    <lineage>
        <taxon>Eukaryota</taxon>
        <taxon>Fungi</taxon>
        <taxon>Dikarya</taxon>
        <taxon>Ascomycota</taxon>
        <taxon>Pezizomycotina</taxon>
        <taxon>Sordariomycetes</taxon>
        <taxon>Hypocreomycetidae</taxon>
        <taxon>Hypocreales</taxon>
        <taxon>Nectriaceae</taxon>
        <taxon>Fusarium</taxon>
        <taxon>Fusarium fujikuroi species complex</taxon>
    </lineage>
</organism>
<comment type="caution">
    <text evidence="2">The sequence shown here is derived from an EMBL/GenBank/DDBJ whole genome shotgun (WGS) entry which is preliminary data.</text>
</comment>
<gene>
    <name evidence="2" type="ORF">FNYG_09315</name>
</gene>
<sequence>MEVQGPNQKPEPSPGLETELSGPLNTFVDQNTPLTKDEEEFHYDASSVEEISDFSKFWACPEEVANGQTQPTSGQVNFALTDWSVRDILEAQEANHTAFLEESRNISSQHISRVEQVVRTEYETGMERIANYVKSFIPQPAQASDATTITDLRAQLKKEKDYVQKLTFDHNVVVQHCRKQEQNLQTVNAKLGDALRQRDQLRQVLDGGSLANSEKTTDDSIRGKLKELAYNIRCLARLLARDSPQQLHLDDLATKRLRFVYKDYRKLLKDDDYRELLIMGYLWVIIQDEVFDADEQLWGGAGLKSYKTTRDHIISEYLLPVYPYLMTLLKYKALIGDRESILNTETSVAQAARWLAQGSDIISKLWERDDRCTEQLILTEVKRLRPFYSAHPYTTDRCDKQIDDQLRGIIYAAIELDKMMMRSKAIFQVHWRDQFQKPYGYQRWNKDVMDSEASTNALSPRSRVLFFISPIVHQVGTADGRRYDSNMVLAKGLVVCD</sequence>
<evidence type="ECO:0000313" key="2">
    <source>
        <dbReference type="EMBL" id="PNP77439.1"/>
    </source>
</evidence>
<feature type="compositionally biased region" description="Polar residues" evidence="1">
    <location>
        <begin position="23"/>
        <end position="34"/>
    </location>
</feature>
<proteinExistence type="predicted"/>
<dbReference type="EMBL" id="MTQA01000127">
    <property type="protein sequence ID" value="PNP77439.1"/>
    <property type="molecule type" value="Genomic_DNA"/>
</dbReference>
<feature type="region of interest" description="Disordered" evidence="1">
    <location>
        <begin position="1"/>
        <end position="35"/>
    </location>
</feature>
<dbReference type="OrthoDB" id="5213630at2759"/>